<dbReference type="PROSITE" id="PS51257">
    <property type="entry name" value="PROKAR_LIPOPROTEIN"/>
    <property type="match status" value="1"/>
</dbReference>
<name>A0A940XKT6_9ACTN</name>
<dbReference type="EMBL" id="JAGPNL010000001">
    <property type="protein sequence ID" value="MBQ0826490.1"/>
    <property type="molecule type" value="Genomic_DNA"/>
</dbReference>
<dbReference type="Gene3D" id="3.40.190.10">
    <property type="entry name" value="Periplasmic binding protein-like II"/>
    <property type="match status" value="2"/>
</dbReference>
<keyword evidence="4" id="KW-1185">Reference proteome</keyword>
<evidence type="ECO:0000259" key="2">
    <source>
        <dbReference type="Pfam" id="PF09084"/>
    </source>
</evidence>
<dbReference type="RefSeq" id="WP_210869535.1">
    <property type="nucleotide sequence ID" value="NZ_JAGPNL010000001.1"/>
</dbReference>
<sequence length="375" mass="39170">MKHALRAGAGALTLSAMIALSACGGASDSAGSADSGSGKKAATIQLAIASAVIGPKEEVATYSVAKREGFLDEENLKVETINTDGSVAAVQAVASGSADITPSDAGAILAAREKGVPVVAVGGLVQNWPWRIATKPDSPVKNAADLKGKKIGVISLASGSAPYARAFAEDGGLDPDKDVDLVPVGVGSQALSALESGKVDALALYTQAYTTLELTGKKFSYLENGERFDGIRSLTYVVREDTLRDRKDEITRFLRASYKGMLFSAVNPEAAMRDGYAVFPAILSGQKAEDRIENDTEILRTWVATATPATGEPASFKDWGAIGDEAWTRTGDYMKSAGTITKDPDLKALWNDSLLKDANDFDAAAVIGKAESATK</sequence>
<evidence type="ECO:0000313" key="3">
    <source>
        <dbReference type="EMBL" id="MBQ0826490.1"/>
    </source>
</evidence>
<dbReference type="AlphaFoldDB" id="A0A940XKT6"/>
<proteinExistence type="predicted"/>
<dbReference type="Pfam" id="PF09084">
    <property type="entry name" value="NMT1"/>
    <property type="match status" value="1"/>
</dbReference>
<organism evidence="3 4">
    <name type="scientific">Streptomyces tagetis</name>
    <dbReference type="NCBI Taxonomy" id="2820809"/>
    <lineage>
        <taxon>Bacteria</taxon>
        <taxon>Bacillati</taxon>
        <taxon>Actinomycetota</taxon>
        <taxon>Actinomycetes</taxon>
        <taxon>Kitasatosporales</taxon>
        <taxon>Streptomycetaceae</taxon>
        <taxon>Streptomyces</taxon>
    </lineage>
</organism>
<accession>A0A940XKT6</accession>
<feature type="signal peptide" evidence="1">
    <location>
        <begin position="1"/>
        <end position="21"/>
    </location>
</feature>
<dbReference type="Proteomes" id="UP000677875">
    <property type="component" value="Unassembled WGS sequence"/>
</dbReference>
<gene>
    <name evidence="3" type="ORF">J5Y05_08220</name>
</gene>
<feature type="domain" description="SsuA/THI5-like" evidence="2">
    <location>
        <begin position="59"/>
        <end position="271"/>
    </location>
</feature>
<keyword evidence="1" id="KW-0732">Signal</keyword>
<evidence type="ECO:0000256" key="1">
    <source>
        <dbReference type="SAM" id="SignalP"/>
    </source>
</evidence>
<evidence type="ECO:0000313" key="4">
    <source>
        <dbReference type="Proteomes" id="UP000677875"/>
    </source>
</evidence>
<dbReference type="SUPFAM" id="SSF53850">
    <property type="entry name" value="Periplasmic binding protein-like II"/>
    <property type="match status" value="1"/>
</dbReference>
<comment type="caution">
    <text evidence="3">The sequence shown here is derived from an EMBL/GenBank/DDBJ whole genome shotgun (WGS) entry which is preliminary data.</text>
</comment>
<dbReference type="InterPro" id="IPR015168">
    <property type="entry name" value="SsuA/THI5"/>
</dbReference>
<protein>
    <submittedName>
        <fullName evidence="3">ABC transporter substrate-binding protein</fullName>
    </submittedName>
</protein>
<feature type="chain" id="PRO_5039695386" evidence="1">
    <location>
        <begin position="22"/>
        <end position="375"/>
    </location>
</feature>
<reference evidence="3" key="1">
    <citation type="submission" date="2021-04" db="EMBL/GenBank/DDBJ databases">
        <title>Genome seq and assembly of Streptomyces sp. RG38.</title>
        <authorList>
            <person name="Chhetri G."/>
        </authorList>
    </citation>
    <scope>NUCLEOTIDE SEQUENCE</scope>
    <source>
        <strain evidence="3">RG38</strain>
    </source>
</reference>
<dbReference type="PANTHER" id="PTHR30024">
    <property type="entry name" value="ALIPHATIC SULFONATES-BINDING PROTEIN-RELATED"/>
    <property type="match status" value="1"/>
</dbReference>